<dbReference type="AlphaFoldDB" id="A0A382T0G9"/>
<name>A0A382T0G9_9ZZZZ</name>
<sequence>MTCTDIVIVGAGAAGLAAAKELQRLEHDFLLLEASHRIGGRAYTEELIPGMPFDLGAHWIMAPSVNPLMPLAERQLRRLVEADRHYTAARY</sequence>
<dbReference type="InterPro" id="IPR050281">
    <property type="entry name" value="Flavin_monoamine_oxidase"/>
</dbReference>
<accession>A0A382T0G9</accession>
<dbReference type="PANTHER" id="PTHR10742:SF410">
    <property type="entry name" value="LYSINE-SPECIFIC HISTONE DEMETHYLASE 2"/>
    <property type="match status" value="1"/>
</dbReference>
<proteinExistence type="predicted"/>
<dbReference type="PANTHER" id="PTHR10742">
    <property type="entry name" value="FLAVIN MONOAMINE OXIDASE"/>
    <property type="match status" value="1"/>
</dbReference>
<evidence type="ECO:0008006" key="2">
    <source>
        <dbReference type="Google" id="ProtNLM"/>
    </source>
</evidence>
<feature type="non-terminal residue" evidence="1">
    <location>
        <position position="91"/>
    </location>
</feature>
<evidence type="ECO:0000313" key="1">
    <source>
        <dbReference type="EMBL" id="SVD15700.1"/>
    </source>
</evidence>
<dbReference type="SUPFAM" id="SSF51905">
    <property type="entry name" value="FAD/NAD(P)-binding domain"/>
    <property type="match status" value="1"/>
</dbReference>
<dbReference type="Pfam" id="PF13450">
    <property type="entry name" value="NAD_binding_8"/>
    <property type="match status" value="1"/>
</dbReference>
<dbReference type="GO" id="GO:0016491">
    <property type="term" value="F:oxidoreductase activity"/>
    <property type="evidence" value="ECO:0007669"/>
    <property type="project" value="TreeGrafter"/>
</dbReference>
<organism evidence="1">
    <name type="scientific">marine metagenome</name>
    <dbReference type="NCBI Taxonomy" id="408172"/>
    <lineage>
        <taxon>unclassified sequences</taxon>
        <taxon>metagenomes</taxon>
        <taxon>ecological metagenomes</taxon>
    </lineage>
</organism>
<gene>
    <name evidence="1" type="ORF">METZ01_LOCUS368554</name>
</gene>
<reference evidence="1" key="1">
    <citation type="submission" date="2018-05" db="EMBL/GenBank/DDBJ databases">
        <authorList>
            <person name="Lanie J.A."/>
            <person name="Ng W.-L."/>
            <person name="Kazmierczak K.M."/>
            <person name="Andrzejewski T.M."/>
            <person name="Davidsen T.M."/>
            <person name="Wayne K.J."/>
            <person name="Tettelin H."/>
            <person name="Glass J.I."/>
            <person name="Rusch D."/>
            <person name="Podicherti R."/>
            <person name="Tsui H.-C.T."/>
            <person name="Winkler M.E."/>
        </authorList>
    </citation>
    <scope>NUCLEOTIDE SEQUENCE</scope>
</reference>
<protein>
    <recommendedName>
        <fullName evidence="2">Amine oxidase domain-containing protein</fullName>
    </recommendedName>
</protein>
<dbReference type="InterPro" id="IPR036188">
    <property type="entry name" value="FAD/NAD-bd_sf"/>
</dbReference>
<dbReference type="Gene3D" id="3.50.50.60">
    <property type="entry name" value="FAD/NAD(P)-binding domain"/>
    <property type="match status" value="1"/>
</dbReference>
<dbReference type="EMBL" id="UINC01133026">
    <property type="protein sequence ID" value="SVD15700.1"/>
    <property type="molecule type" value="Genomic_DNA"/>
</dbReference>